<dbReference type="AlphaFoldDB" id="A0A2K9HDX9"/>
<dbReference type="OrthoDB" id="1069438at2"/>
<dbReference type="Proteomes" id="UP000198427">
    <property type="component" value="Unassembled WGS sequence"/>
</dbReference>
<dbReference type="KEGG" id="pje:CRM71_11880"/>
<reference evidence="1 2" key="1">
    <citation type="submission" date="2017-06" db="EMBL/GenBank/DDBJ databases">
        <authorList>
            <person name="Varghese N."/>
            <person name="Submissions S."/>
        </authorList>
    </citation>
    <scope>NUCLEOTIDE SEQUENCE [LARGE SCALE GENOMIC DNA]</scope>
    <source>
        <strain evidence="1 2">DSM 26989</strain>
    </source>
</reference>
<sequence length="180" mass="20069">MRMCVKTLLVLIVVFLYSPIVNAQSDETYGWEQAPRYRGFISEGNVFGTGDVKDNRTFFSTSHGVQINPELFIGGGVAVNYWWDSEYWSVPLFVDTRLEFHKELRKNFSPYISAKVGYSVGDCEGLYFAPQVGCHFYFGHSKFGISTAIGYTLQNSKIDTGLGTISSDANGIELTVGLDI</sequence>
<evidence type="ECO:0000313" key="1">
    <source>
        <dbReference type="EMBL" id="SNS08234.1"/>
    </source>
</evidence>
<accession>A0A2K9HDX9</accession>
<keyword evidence="2" id="KW-1185">Reference proteome</keyword>
<gene>
    <name evidence="1" type="ORF">SAMN06265364_13728</name>
</gene>
<organism evidence="1 2">
    <name type="scientific">Prevotella jejuni</name>
    <dbReference type="NCBI Taxonomy" id="1177574"/>
    <lineage>
        <taxon>Bacteria</taxon>
        <taxon>Pseudomonadati</taxon>
        <taxon>Bacteroidota</taxon>
        <taxon>Bacteroidia</taxon>
        <taxon>Bacteroidales</taxon>
        <taxon>Prevotellaceae</taxon>
        <taxon>Prevotella</taxon>
    </lineage>
</organism>
<proteinExistence type="predicted"/>
<protein>
    <submittedName>
        <fullName evidence="1">Uncharacterized protein</fullName>
    </submittedName>
</protein>
<dbReference type="EMBL" id="FZNZ01000037">
    <property type="protein sequence ID" value="SNS08234.1"/>
    <property type="molecule type" value="Genomic_DNA"/>
</dbReference>
<dbReference type="GeneID" id="94030065"/>
<dbReference type="RefSeq" id="WP_009011779.1">
    <property type="nucleotide sequence ID" value="NZ_CP023864.1"/>
</dbReference>
<comment type="caution">
    <text evidence="1">The sequence shown here is derived from an EMBL/GenBank/DDBJ whole genome shotgun (WGS) entry which is preliminary data.</text>
</comment>
<name>A0A2K9HDX9_9BACT</name>
<evidence type="ECO:0000313" key="2">
    <source>
        <dbReference type="Proteomes" id="UP000198427"/>
    </source>
</evidence>